<reference evidence="3" key="2">
    <citation type="journal article" date="2016" name="Int. J. Syst. Evol. Microbiol.">
        <title>Complete genome sequence and cell structure of Limnochorda pilosa, a Gram-negative spore-former within the phylum Firmicutes.</title>
        <authorList>
            <person name="Watanabe M."/>
            <person name="Kojima H."/>
            <person name="Fukui M."/>
        </authorList>
    </citation>
    <scope>NUCLEOTIDE SEQUENCE [LARGE SCALE GENOMIC DNA]</scope>
    <source>
        <strain evidence="3">HC45</strain>
    </source>
</reference>
<keyword evidence="3" id="KW-1185">Reference proteome</keyword>
<dbReference type="Proteomes" id="UP000065807">
    <property type="component" value="Chromosome"/>
</dbReference>
<feature type="region of interest" description="Disordered" evidence="1">
    <location>
        <begin position="1"/>
        <end position="103"/>
    </location>
</feature>
<dbReference type="AlphaFoldDB" id="A0A0K2SJ15"/>
<proteinExistence type="predicted"/>
<feature type="compositionally biased region" description="Low complexity" evidence="1">
    <location>
        <begin position="19"/>
        <end position="28"/>
    </location>
</feature>
<dbReference type="KEGG" id="lpil:LIP_0967"/>
<gene>
    <name evidence="2" type="ORF">LIP_0967</name>
</gene>
<evidence type="ECO:0000313" key="3">
    <source>
        <dbReference type="Proteomes" id="UP000065807"/>
    </source>
</evidence>
<evidence type="ECO:0000256" key="1">
    <source>
        <dbReference type="SAM" id="MobiDB-lite"/>
    </source>
</evidence>
<reference evidence="3" key="1">
    <citation type="submission" date="2015-07" db="EMBL/GenBank/DDBJ databases">
        <title>Complete genome sequence and phylogenetic analysis of Limnochorda pilosa.</title>
        <authorList>
            <person name="Watanabe M."/>
            <person name="Kojima H."/>
            <person name="Fukui M."/>
        </authorList>
    </citation>
    <scope>NUCLEOTIDE SEQUENCE [LARGE SCALE GENOMIC DNA]</scope>
    <source>
        <strain evidence="3">HC45</strain>
    </source>
</reference>
<dbReference type="EMBL" id="AP014924">
    <property type="protein sequence ID" value="BAS26824.1"/>
    <property type="molecule type" value="Genomic_DNA"/>
</dbReference>
<sequence length="103" mass="11500">MGPVAPLHRQSRWRGAKNLSGSGLLPESSGRHAPFRQFRITRYGTAGPPFDGLAPKGTPDESSLPYPQHHSFVPYPNRHNVLPYQRRRQPATDRVSPASYGVR</sequence>
<accession>A0A0K2SJ15</accession>
<evidence type="ECO:0000313" key="2">
    <source>
        <dbReference type="EMBL" id="BAS26824.1"/>
    </source>
</evidence>
<protein>
    <submittedName>
        <fullName evidence="2">Uncharacterized protein</fullName>
    </submittedName>
</protein>
<name>A0A0K2SJ15_LIMPI</name>
<organism evidence="2 3">
    <name type="scientific">Limnochorda pilosa</name>
    <dbReference type="NCBI Taxonomy" id="1555112"/>
    <lineage>
        <taxon>Bacteria</taxon>
        <taxon>Bacillati</taxon>
        <taxon>Bacillota</taxon>
        <taxon>Limnochordia</taxon>
        <taxon>Limnochordales</taxon>
        <taxon>Limnochordaceae</taxon>
        <taxon>Limnochorda</taxon>
    </lineage>
</organism>